<dbReference type="EMBL" id="VEPZ02001048">
    <property type="protein sequence ID" value="KAE8697896.1"/>
    <property type="molecule type" value="Genomic_DNA"/>
</dbReference>
<dbReference type="Pfam" id="PF14223">
    <property type="entry name" value="Retrotran_gag_2"/>
    <property type="match status" value="1"/>
</dbReference>
<reference evidence="1" key="1">
    <citation type="submission" date="2019-09" db="EMBL/GenBank/DDBJ databases">
        <title>Draft genome information of white flower Hibiscus syriacus.</title>
        <authorList>
            <person name="Kim Y.-M."/>
        </authorList>
    </citation>
    <scope>NUCLEOTIDE SEQUENCE [LARGE SCALE GENOMIC DNA]</scope>
    <source>
        <strain evidence="1">YM2019G1</strain>
    </source>
</reference>
<protein>
    <recommendedName>
        <fullName evidence="3">Retrotransposon Copia-like N-terminal domain-containing protein</fullName>
    </recommendedName>
</protein>
<evidence type="ECO:0008006" key="3">
    <source>
        <dbReference type="Google" id="ProtNLM"/>
    </source>
</evidence>
<dbReference type="AlphaFoldDB" id="A0A6A3A250"/>
<keyword evidence="2" id="KW-1185">Reference proteome</keyword>
<evidence type="ECO:0000313" key="1">
    <source>
        <dbReference type="EMBL" id="KAE8697896.1"/>
    </source>
</evidence>
<proteinExistence type="predicted"/>
<dbReference type="PANTHER" id="PTHR47481">
    <property type="match status" value="1"/>
</dbReference>
<gene>
    <name evidence="1" type="ORF">F3Y22_tig00110607pilonHSYRG00007</name>
</gene>
<organism evidence="1 2">
    <name type="scientific">Hibiscus syriacus</name>
    <name type="common">Rose of Sharon</name>
    <dbReference type="NCBI Taxonomy" id="106335"/>
    <lineage>
        <taxon>Eukaryota</taxon>
        <taxon>Viridiplantae</taxon>
        <taxon>Streptophyta</taxon>
        <taxon>Embryophyta</taxon>
        <taxon>Tracheophyta</taxon>
        <taxon>Spermatophyta</taxon>
        <taxon>Magnoliopsida</taxon>
        <taxon>eudicotyledons</taxon>
        <taxon>Gunneridae</taxon>
        <taxon>Pentapetalae</taxon>
        <taxon>rosids</taxon>
        <taxon>malvids</taxon>
        <taxon>Malvales</taxon>
        <taxon>Malvaceae</taxon>
        <taxon>Malvoideae</taxon>
        <taxon>Hibiscus</taxon>
    </lineage>
</organism>
<dbReference type="PANTHER" id="PTHR47481:SF43">
    <property type="entry name" value="RETROTRANSPOSON COPIA-LIKE N-TERMINAL DOMAIN-CONTAINING PROTEIN"/>
    <property type="match status" value="1"/>
</dbReference>
<comment type="caution">
    <text evidence="1">The sequence shown here is derived from an EMBL/GenBank/DDBJ whole genome shotgun (WGS) entry which is preliminary data.</text>
</comment>
<name>A0A6A3A250_HIBSY</name>
<sequence length="187" mass="20765">MAPSSTTNNLMHLNAPTNFTIKLTSVDFLAWRRQMDATLIGVGLISYIDGLQPSSSQFTDIVIKIANHEYLQWYRQNKILISVILGSCGDLVQPLVSPAFTAKIMWDTLVESYVCASPGYILILKSKLARNPRGSKSISDYMKDMQDIASGLALVNCPISYTDLLIFIVNQLGDRPIVVVRNTNHNT</sequence>
<evidence type="ECO:0000313" key="2">
    <source>
        <dbReference type="Proteomes" id="UP000436088"/>
    </source>
</evidence>
<dbReference type="Proteomes" id="UP000436088">
    <property type="component" value="Unassembled WGS sequence"/>
</dbReference>
<accession>A0A6A3A250</accession>